<keyword evidence="1" id="KW-0472">Membrane</keyword>
<gene>
    <name evidence="2" type="ORF">H4R20_003513</name>
</gene>
<keyword evidence="1" id="KW-0812">Transmembrane</keyword>
<evidence type="ECO:0000313" key="2">
    <source>
        <dbReference type="EMBL" id="KAJ2801858.1"/>
    </source>
</evidence>
<comment type="caution">
    <text evidence="2">The sequence shown here is derived from an EMBL/GenBank/DDBJ whole genome shotgun (WGS) entry which is preliminary data.</text>
</comment>
<keyword evidence="1" id="KW-1133">Transmembrane helix</keyword>
<dbReference type="EMBL" id="JANBUO010000745">
    <property type="protein sequence ID" value="KAJ2801858.1"/>
    <property type="molecule type" value="Genomic_DNA"/>
</dbReference>
<dbReference type="AlphaFoldDB" id="A0A9W8HTH6"/>
<dbReference type="OrthoDB" id="439943at2759"/>
<organism evidence="2 3">
    <name type="scientific">Coemansia guatemalensis</name>
    <dbReference type="NCBI Taxonomy" id="2761395"/>
    <lineage>
        <taxon>Eukaryota</taxon>
        <taxon>Fungi</taxon>
        <taxon>Fungi incertae sedis</taxon>
        <taxon>Zoopagomycota</taxon>
        <taxon>Kickxellomycotina</taxon>
        <taxon>Kickxellomycetes</taxon>
        <taxon>Kickxellales</taxon>
        <taxon>Kickxellaceae</taxon>
        <taxon>Coemansia</taxon>
    </lineage>
</organism>
<sequence>MAQTRDLRSILFIFVAVVGLIVVWRDLRYDFNFVDDMHAAMMARATQDVTATVTETILQTDKTFVTETI</sequence>
<keyword evidence="3" id="KW-1185">Reference proteome</keyword>
<feature type="transmembrane region" description="Helical" evidence="1">
    <location>
        <begin position="7"/>
        <end position="24"/>
    </location>
</feature>
<reference evidence="2" key="1">
    <citation type="submission" date="2022-07" db="EMBL/GenBank/DDBJ databases">
        <title>Phylogenomic reconstructions and comparative analyses of Kickxellomycotina fungi.</title>
        <authorList>
            <person name="Reynolds N.K."/>
            <person name="Stajich J.E."/>
            <person name="Barry K."/>
            <person name="Grigoriev I.V."/>
            <person name="Crous P."/>
            <person name="Smith M.E."/>
        </authorList>
    </citation>
    <scope>NUCLEOTIDE SEQUENCE</scope>
    <source>
        <strain evidence="2">NRRL 1565</strain>
    </source>
</reference>
<accession>A0A9W8HTH6</accession>
<evidence type="ECO:0000256" key="1">
    <source>
        <dbReference type="SAM" id="Phobius"/>
    </source>
</evidence>
<proteinExistence type="predicted"/>
<dbReference type="Proteomes" id="UP001140094">
    <property type="component" value="Unassembled WGS sequence"/>
</dbReference>
<protein>
    <submittedName>
        <fullName evidence="2">Uncharacterized protein</fullName>
    </submittedName>
</protein>
<feature type="non-terminal residue" evidence="2">
    <location>
        <position position="69"/>
    </location>
</feature>
<evidence type="ECO:0000313" key="3">
    <source>
        <dbReference type="Proteomes" id="UP001140094"/>
    </source>
</evidence>
<name>A0A9W8HTH6_9FUNG</name>